<keyword evidence="2" id="KW-1185">Reference proteome</keyword>
<geneLocation type="plasmid" evidence="1 2">
    <name>unnamed1</name>
</geneLocation>
<gene>
    <name evidence="1" type="ORF">Q9313_24195</name>
</gene>
<name>A0AA50CPR6_9HYPH</name>
<dbReference type="Proteomes" id="UP001234585">
    <property type="component" value="Plasmid unnamed1"/>
</dbReference>
<evidence type="ECO:0008006" key="3">
    <source>
        <dbReference type="Google" id="ProtNLM"/>
    </source>
</evidence>
<evidence type="ECO:0000313" key="1">
    <source>
        <dbReference type="EMBL" id="WLR99863.1"/>
    </source>
</evidence>
<organism evidence="1 2">
    <name type="scientific">Shinella sumterensis</name>
    <dbReference type="NCBI Taxonomy" id="1967501"/>
    <lineage>
        <taxon>Bacteria</taxon>
        <taxon>Pseudomonadati</taxon>
        <taxon>Pseudomonadota</taxon>
        <taxon>Alphaproteobacteria</taxon>
        <taxon>Hyphomicrobiales</taxon>
        <taxon>Rhizobiaceae</taxon>
        <taxon>Shinella</taxon>
    </lineage>
</organism>
<dbReference type="AlphaFoldDB" id="A0AA50CPR6"/>
<protein>
    <recommendedName>
        <fullName evidence="3">Tellurite resistance protein TerB</fullName>
    </recommendedName>
</protein>
<dbReference type="RefSeq" id="WP_306039217.1">
    <property type="nucleotide sequence ID" value="NZ_CP132303.1"/>
</dbReference>
<proteinExistence type="predicted"/>
<accession>A0AA50CPR6</accession>
<keyword evidence="1" id="KW-0614">Plasmid</keyword>
<sequence length="172" mass="19361">MHLVGLLVMVLGGAAVWYWRFKMVREAGSEVIDSIERMRGAYKRKQFRQKAEAAPLASIADPAIAAVAFFLALAAEKPHAKDQASAVIRTRMNGIIKPQDMDEVMIFADWATRHVVNPQDPIRRFRDLWLNRLDIAERQELIAIADAVASVEGEPTPEQAETLQTLRRTLLN</sequence>
<reference evidence="1 2" key="1">
    <citation type="submission" date="2023-08" db="EMBL/GenBank/DDBJ databases">
        <title>Pathogen: clinical or host-associated sample.</title>
        <authorList>
            <person name="Hergert J."/>
            <person name="Casey R."/>
            <person name="Wagner J."/>
            <person name="Young E.L."/>
            <person name="Oakeson K.F."/>
        </authorList>
    </citation>
    <scope>NUCLEOTIDE SEQUENCE [LARGE SCALE GENOMIC DNA]</scope>
    <source>
        <strain evidence="1 2">1760953</strain>
        <plasmid evidence="1 2">unnamed1</plasmid>
    </source>
</reference>
<dbReference type="EMBL" id="CP132303">
    <property type="protein sequence ID" value="WLR99863.1"/>
    <property type="molecule type" value="Genomic_DNA"/>
</dbReference>
<evidence type="ECO:0000313" key="2">
    <source>
        <dbReference type="Proteomes" id="UP001234585"/>
    </source>
</evidence>